<gene>
    <name evidence="1" type="ORF">LCGC14_1886620</name>
</gene>
<dbReference type="AlphaFoldDB" id="A0A0F9G0R9"/>
<reference evidence="1" key="1">
    <citation type="journal article" date="2015" name="Nature">
        <title>Complex archaea that bridge the gap between prokaryotes and eukaryotes.</title>
        <authorList>
            <person name="Spang A."/>
            <person name="Saw J.H."/>
            <person name="Jorgensen S.L."/>
            <person name="Zaremba-Niedzwiedzka K."/>
            <person name="Martijn J."/>
            <person name="Lind A.E."/>
            <person name="van Eijk R."/>
            <person name="Schleper C."/>
            <person name="Guy L."/>
            <person name="Ettema T.J."/>
        </authorList>
    </citation>
    <scope>NUCLEOTIDE SEQUENCE</scope>
</reference>
<name>A0A0F9G0R9_9ZZZZ</name>
<organism evidence="1">
    <name type="scientific">marine sediment metagenome</name>
    <dbReference type="NCBI Taxonomy" id="412755"/>
    <lineage>
        <taxon>unclassified sequences</taxon>
        <taxon>metagenomes</taxon>
        <taxon>ecological metagenomes</taxon>
    </lineage>
</organism>
<dbReference type="EMBL" id="LAZR01019520">
    <property type="protein sequence ID" value="KKL92244.1"/>
    <property type="molecule type" value="Genomic_DNA"/>
</dbReference>
<evidence type="ECO:0000313" key="1">
    <source>
        <dbReference type="EMBL" id="KKL92244.1"/>
    </source>
</evidence>
<comment type="caution">
    <text evidence="1">The sequence shown here is derived from an EMBL/GenBank/DDBJ whole genome shotgun (WGS) entry which is preliminary data.</text>
</comment>
<protein>
    <submittedName>
        <fullName evidence="1">Uncharacterized protein</fullName>
    </submittedName>
</protein>
<sequence>MYRVKAFDQTLDWDEGFLEKYHIVKAEIVYVFDDKSQTYCCEFTPSFELWPVKYKFTFGAGGLRDDDWYEEADIDATFLTESIAYVHCHTFKYDTSENFGNPEDMDMEDAVQSAREILCL</sequence>
<proteinExistence type="predicted"/>
<accession>A0A0F9G0R9</accession>